<feature type="region of interest" description="Disordered" evidence="1">
    <location>
        <begin position="1"/>
        <end position="47"/>
    </location>
</feature>
<evidence type="ECO:0000256" key="1">
    <source>
        <dbReference type="SAM" id="MobiDB-lite"/>
    </source>
</evidence>
<proteinExistence type="predicted"/>
<dbReference type="Proteomes" id="UP000694851">
    <property type="component" value="Unplaced"/>
</dbReference>
<feature type="region of interest" description="Disordered" evidence="1">
    <location>
        <begin position="65"/>
        <end position="88"/>
    </location>
</feature>
<name>A0A8B7Q135_HIPAR</name>
<accession>A0A8B7Q135</accession>
<feature type="compositionally biased region" description="Low complexity" evidence="1">
    <location>
        <begin position="121"/>
        <end position="141"/>
    </location>
</feature>
<dbReference type="KEGG" id="hai:109372666"/>
<dbReference type="GeneID" id="109372666"/>
<reference evidence="3" key="1">
    <citation type="submission" date="2025-08" db="UniProtKB">
        <authorList>
            <consortium name="RefSeq"/>
        </authorList>
    </citation>
    <scope>IDENTIFICATION</scope>
    <source>
        <tissue evidence="3">Muscle</tissue>
    </source>
</reference>
<evidence type="ECO:0000313" key="3">
    <source>
        <dbReference type="RefSeq" id="XP_019481592.1"/>
    </source>
</evidence>
<organism evidence="2 3">
    <name type="scientific">Hipposideros armiger</name>
    <name type="common">Great Himalayan leaf-nosed bat</name>
    <dbReference type="NCBI Taxonomy" id="186990"/>
    <lineage>
        <taxon>Eukaryota</taxon>
        <taxon>Metazoa</taxon>
        <taxon>Chordata</taxon>
        <taxon>Craniata</taxon>
        <taxon>Vertebrata</taxon>
        <taxon>Euteleostomi</taxon>
        <taxon>Mammalia</taxon>
        <taxon>Eutheria</taxon>
        <taxon>Laurasiatheria</taxon>
        <taxon>Chiroptera</taxon>
        <taxon>Yinpterochiroptera</taxon>
        <taxon>Rhinolophoidea</taxon>
        <taxon>Hipposideridae</taxon>
        <taxon>Hipposideros</taxon>
    </lineage>
</organism>
<dbReference type="RefSeq" id="XP_019481592.1">
    <property type="nucleotide sequence ID" value="XM_019626047.1"/>
</dbReference>
<evidence type="ECO:0000313" key="2">
    <source>
        <dbReference type="Proteomes" id="UP000694851"/>
    </source>
</evidence>
<protein>
    <submittedName>
        <fullName evidence="3">Uncharacterized protein LOC109372666</fullName>
    </submittedName>
</protein>
<sequence>MGVRPRQSGLRRRGAASRESAPLNPRAGVLVTTQQPPAPSSAPVVAPVQDECHRQTRTELLTFFRGAHRSAPARRPGSRGADVVRSQRSCRLWQPRAVPAPALLRLRLRRASAGDLDQAGPAPSRRAPAPSLPSLLRDPTLPASPTPSPLGRPLPPLLCGGSEWAPAALALWGWVAPSPERPRHHQATSACKSVSLALSLAFPEGNQLPCCELRMERPTCHGTERCLGTMPVKKEFLSSTAHEEPNPASAS</sequence>
<gene>
    <name evidence="3" type="primary">LOC109372666</name>
</gene>
<keyword evidence="2" id="KW-1185">Reference proteome</keyword>
<feature type="compositionally biased region" description="Pro residues" evidence="1">
    <location>
        <begin position="142"/>
        <end position="154"/>
    </location>
</feature>
<feature type="region of interest" description="Disordered" evidence="1">
    <location>
        <begin position="114"/>
        <end position="154"/>
    </location>
</feature>
<dbReference type="AlphaFoldDB" id="A0A8B7Q135"/>